<keyword evidence="11 16" id="KW-1133">Transmembrane helix</keyword>
<dbReference type="SUPFAM" id="SSF52540">
    <property type="entry name" value="P-loop containing nucleoside triphosphate hydrolases"/>
    <property type="match status" value="1"/>
</dbReference>
<feature type="transmembrane region" description="Helical" evidence="16">
    <location>
        <begin position="185"/>
        <end position="206"/>
    </location>
</feature>
<keyword evidence="12 16" id="KW-0472">Membrane</keyword>
<keyword evidence="9" id="KW-0418">Kinase</keyword>
<gene>
    <name evidence="19" type="ORF">V7F78_02275</name>
</gene>
<dbReference type="PANTHER" id="PTHR32309:SF13">
    <property type="entry name" value="FERRIC ENTEROBACTIN TRANSPORT PROTEIN FEPE"/>
    <property type="match status" value="1"/>
</dbReference>
<dbReference type="Gene3D" id="3.40.50.300">
    <property type="entry name" value="P-loop containing nucleotide triphosphate hydrolases"/>
    <property type="match status" value="1"/>
</dbReference>
<proteinExistence type="inferred from homology"/>
<feature type="transmembrane region" description="Helical" evidence="16">
    <location>
        <begin position="14"/>
        <end position="33"/>
    </location>
</feature>
<dbReference type="Proteomes" id="UP001309299">
    <property type="component" value="Unassembled WGS sequence"/>
</dbReference>
<dbReference type="Pfam" id="PF01656">
    <property type="entry name" value="CbiA"/>
    <property type="match status" value="1"/>
</dbReference>
<evidence type="ECO:0000313" key="19">
    <source>
        <dbReference type="EMBL" id="MEH1545861.1"/>
    </source>
</evidence>
<keyword evidence="6 19" id="KW-0808">Transferase</keyword>
<evidence type="ECO:0000256" key="9">
    <source>
        <dbReference type="ARBA" id="ARBA00022777"/>
    </source>
</evidence>
<dbReference type="InterPro" id="IPR050445">
    <property type="entry name" value="Bact_polysacc_biosynth/exp"/>
</dbReference>
<dbReference type="PANTHER" id="PTHR32309">
    <property type="entry name" value="TYROSINE-PROTEIN KINASE"/>
    <property type="match status" value="1"/>
</dbReference>
<evidence type="ECO:0000256" key="8">
    <source>
        <dbReference type="ARBA" id="ARBA00022741"/>
    </source>
</evidence>
<organism evidence="19 20">
    <name type="scientific">Cutibacterium avidum</name>
    <dbReference type="NCBI Taxonomy" id="33010"/>
    <lineage>
        <taxon>Bacteria</taxon>
        <taxon>Bacillati</taxon>
        <taxon>Actinomycetota</taxon>
        <taxon>Actinomycetes</taxon>
        <taxon>Propionibacteriales</taxon>
        <taxon>Propionibacteriaceae</taxon>
        <taxon>Cutibacterium</taxon>
    </lineage>
</organism>
<dbReference type="RefSeq" id="WP_334353167.1">
    <property type="nucleotide sequence ID" value="NZ_JBAKUA010000002.1"/>
</dbReference>
<feature type="domain" description="Polysaccharide chain length determinant N-terminal" evidence="18">
    <location>
        <begin position="3"/>
        <end position="97"/>
    </location>
</feature>
<comment type="similarity">
    <text evidence="2">Belongs to the CpsC/CapA family.</text>
</comment>
<dbReference type="InterPro" id="IPR027417">
    <property type="entry name" value="P-loop_NTPase"/>
</dbReference>
<feature type="region of interest" description="Disordered" evidence="15">
    <location>
        <begin position="484"/>
        <end position="525"/>
    </location>
</feature>
<sequence length="525" mass="55712">MTVVDVVRVLRRNLALLIICTVIGGLIGAAYQLTRPEVFTAKATGMVVAGDSASVGGAMSGNTIAQQRATTYTKLVETRTMSQKTAEILRKQGIPEAASGHLTASAPSDTAFIDIKATGDTAKNAQALANAGLEALISEALRMETYGQTAGSGNKSDAQLAKMTSVHVLGYESAGLPAGDRGKSLALFLAAGLVIGFLIGAVIAVVRKQFDVKVRDQATVEELTGSGTLAVVPDDKKLAEQRKKSIVHLSGVTGEAFRQLRTNLRFANVDNPPRSVVITSASPGEGKSTISTHLAVVMAQAGEKVVLIDADMRRPVQHKVFGTEAGVGLSQVLAGDVSLDDALMRTETKHLQMLAAGRIPPNPSELLGSQRMKDLLTELRRQGYFVVIDAPPLLAVTDAGLLGTIADGTIYVAVVGETHRDQVSLVVKRLEQVGAPLLGSVLTRVPRKKMGDVLYGYGAAGYGYGSYYGDYGKHGYYTSYGTEEQDSQESIAVVKGDRQPKERLVRVQKTEPVDTDPEPTPRRAK</sequence>
<comment type="caution">
    <text evidence="19">The sequence shown here is derived from an EMBL/GenBank/DDBJ whole genome shotgun (WGS) entry which is preliminary data.</text>
</comment>
<evidence type="ECO:0000256" key="7">
    <source>
        <dbReference type="ARBA" id="ARBA00022692"/>
    </source>
</evidence>
<dbReference type="CDD" id="cd05387">
    <property type="entry name" value="BY-kinase"/>
    <property type="match status" value="1"/>
</dbReference>
<evidence type="ECO:0000256" key="6">
    <source>
        <dbReference type="ARBA" id="ARBA00022679"/>
    </source>
</evidence>
<comment type="similarity">
    <text evidence="3">Belongs to the CpsD/CapB family.</text>
</comment>
<dbReference type="EC" id="2.7.10.2" evidence="4"/>
<comment type="catalytic activity">
    <reaction evidence="14">
        <text>L-tyrosyl-[protein] + ATP = O-phospho-L-tyrosyl-[protein] + ADP + H(+)</text>
        <dbReference type="Rhea" id="RHEA:10596"/>
        <dbReference type="Rhea" id="RHEA-COMP:10136"/>
        <dbReference type="Rhea" id="RHEA-COMP:20101"/>
        <dbReference type="ChEBI" id="CHEBI:15378"/>
        <dbReference type="ChEBI" id="CHEBI:30616"/>
        <dbReference type="ChEBI" id="CHEBI:46858"/>
        <dbReference type="ChEBI" id="CHEBI:61978"/>
        <dbReference type="ChEBI" id="CHEBI:456216"/>
        <dbReference type="EC" id="2.7.10.2"/>
    </reaction>
</comment>
<dbReference type="GO" id="GO:0004715">
    <property type="term" value="F:non-membrane spanning protein tyrosine kinase activity"/>
    <property type="evidence" value="ECO:0007669"/>
    <property type="project" value="UniProtKB-EC"/>
</dbReference>
<evidence type="ECO:0000259" key="18">
    <source>
        <dbReference type="Pfam" id="PF02706"/>
    </source>
</evidence>
<evidence type="ECO:0000256" key="3">
    <source>
        <dbReference type="ARBA" id="ARBA00007316"/>
    </source>
</evidence>
<reference evidence="19" key="1">
    <citation type="submission" date="2024-02" db="EMBL/GenBank/DDBJ databases">
        <title>Bacterial skin colonization with Propionibacterium avidum as a risk factor for Periprosthetic Joint Infections - a single-center prospective study.</title>
        <authorList>
            <person name="Achermann Y."/>
        </authorList>
    </citation>
    <scope>NUCLEOTIDE SEQUENCE</scope>
    <source>
        <strain evidence="19">PAVI-2017310195</strain>
    </source>
</reference>
<evidence type="ECO:0000256" key="16">
    <source>
        <dbReference type="SAM" id="Phobius"/>
    </source>
</evidence>
<evidence type="ECO:0000313" key="20">
    <source>
        <dbReference type="Proteomes" id="UP001309299"/>
    </source>
</evidence>
<keyword evidence="8" id="KW-0547">Nucleotide-binding</keyword>
<evidence type="ECO:0000256" key="11">
    <source>
        <dbReference type="ARBA" id="ARBA00022989"/>
    </source>
</evidence>
<evidence type="ECO:0000256" key="4">
    <source>
        <dbReference type="ARBA" id="ARBA00011903"/>
    </source>
</evidence>
<name>A0AB35XJ32_9ACTN</name>
<keyword evidence="5" id="KW-1003">Cell membrane</keyword>
<evidence type="ECO:0000256" key="14">
    <source>
        <dbReference type="ARBA" id="ARBA00051245"/>
    </source>
</evidence>
<dbReference type="GO" id="GO:0005886">
    <property type="term" value="C:plasma membrane"/>
    <property type="evidence" value="ECO:0007669"/>
    <property type="project" value="UniProtKB-SubCell"/>
</dbReference>
<keyword evidence="10" id="KW-0067">ATP-binding</keyword>
<feature type="compositionally biased region" description="Basic and acidic residues" evidence="15">
    <location>
        <begin position="495"/>
        <end position="512"/>
    </location>
</feature>
<evidence type="ECO:0000256" key="10">
    <source>
        <dbReference type="ARBA" id="ARBA00022840"/>
    </source>
</evidence>
<evidence type="ECO:0000256" key="15">
    <source>
        <dbReference type="SAM" id="MobiDB-lite"/>
    </source>
</evidence>
<keyword evidence="13" id="KW-0829">Tyrosine-protein kinase</keyword>
<evidence type="ECO:0000256" key="5">
    <source>
        <dbReference type="ARBA" id="ARBA00022475"/>
    </source>
</evidence>
<evidence type="ECO:0000256" key="12">
    <source>
        <dbReference type="ARBA" id="ARBA00023136"/>
    </source>
</evidence>
<dbReference type="FunFam" id="3.40.50.300:FF:000527">
    <property type="entry name" value="Tyrosine-protein kinase etk"/>
    <property type="match status" value="1"/>
</dbReference>
<evidence type="ECO:0000256" key="2">
    <source>
        <dbReference type="ARBA" id="ARBA00006683"/>
    </source>
</evidence>
<dbReference type="Pfam" id="PF02706">
    <property type="entry name" value="Wzz"/>
    <property type="match status" value="1"/>
</dbReference>
<evidence type="ECO:0000256" key="13">
    <source>
        <dbReference type="ARBA" id="ARBA00023137"/>
    </source>
</evidence>
<keyword evidence="7 16" id="KW-0812">Transmembrane</keyword>
<dbReference type="InterPro" id="IPR002586">
    <property type="entry name" value="CobQ/CobB/MinD/ParA_Nub-bd_dom"/>
</dbReference>
<accession>A0AB35XJ32</accession>
<dbReference type="InterPro" id="IPR003856">
    <property type="entry name" value="LPS_length_determ_N"/>
</dbReference>
<dbReference type="EMBL" id="JBAKUA010000002">
    <property type="protein sequence ID" value="MEH1545861.1"/>
    <property type="molecule type" value="Genomic_DNA"/>
</dbReference>
<evidence type="ECO:0000259" key="17">
    <source>
        <dbReference type="Pfam" id="PF01656"/>
    </source>
</evidence>
<dbReference type="GO" id="GO:0042802">
    <property type="term" value="F:identical protein binding"/>
    <property type="evidence" value="ECO:0007669"/>
    <property type="project" value="UniProtKB-ARBA"/>
</dbReference>
<dbReference type="GO" id="GO:0005524">
    <property type="term" value="F:ATP binding"/>
    <property type="evidence" value="ECO:0007669"/>
    <property type="project" value="UniProtKB-KW"/>
</dbReference>
<comment type="subcellular location">
    <subcellularLocation>
        <location evidence="1">Cell membrane</location>
        <topology evidence="1">Multi-pass membrane protein</topology>
    </subcellularLocation>
</comment>
<dbReference type="NCBIfam" id="TIGR01007">
    <property type="entry name" value="eps_fam"/>
    <property type="match status" value="1"/>
</dbReference>
<protein>
    <recommendedName>
        <fullName evidence="4">non-specific protein-tyrosine kinase</fullName>
        <ecNumber evidence="4">2.7.10.2</ecNumber>
    </recommendedName>
</protein>
<evidence type="ECO:0000256" key="1">
    <source>
        <dbReference type="ARBA" id="ARBA00004651"/>
    </source>
</evidence>
<feature type="domain" description="CobQ/CobB/MinD/ParA nucleotide binding" evidence="17">
    <location>
        <begin position="276"/>
        <end position="404"/>
    </location>
</feature>
<dbReference type="AlphaFoldDB" id="A0AB35XJ32"/>
<dbReference type="InterPro" id="IPR005702">
    <property type="entry name" value="Wzc-like_C"/>
</dbReference>